<evidence type="ECO:0000313" key="1">
    <source>
        <dbReference type="EMBL" id="KAK9131141.1"/>
    </source>
</evidence>
<gene>
    <name evidence="1" type="ORF">Sjap_011628</name>
</gene>
<evidence type="ECO:0000313" key="2">
    <source>
        <dbReference type="Proteomes" id="UP001417504"/>
    </source>
</evidence>
<dbReference type="EMBL" id="JBBNAE010000004">
    <property type="protein sequence ID" value="KAK9131141.1"/>
    <property type="molecule type" value="Genomic_DNA"/>
</dbReference>
<name>A0AAP0P887_9MAGN</name>
<reference evidence="1 2" key="1">
    <citation type="submission" date="2024-01" db="EMBL/GenBank/DDBJ databases">
        <title>Genome assemblies of Stephania.</title>
        <authorList>
            <person name="Yang L."/>
        </authorList>
    </citation>
    <scope>NUCLEOTIDE SEQUENCE [LARGE SCALE GENOMIC DNA]</scope>
    <source>
        <strain evidence="1">QJT</strain>
        <tissue evidence="1">Leaf</tissue>
    </source>
</reference>
<comment type="caution">
    <text evidence="1">The sequence shown here is derived from an EMBL/GenBank/DDBJ whole genome shotgun (WGS) entry which is preliminary data.</text>
</comment>
<sequence length="76" mass="8113">MNTNTKKTSGCAINTAKVNLGSVARVIPYSKDPIDRLFDGFEGVFLQNVTRTVFPNGCAARAEIYSTAINTADVAS</sequence>
<dbReference type="Proteomes" id="UP001417504">
    <property type="component" value="Unassembled WGS sequence"/>
</dbReference>
<organism evidence="1 2">
    <name type="scientific">Stephania japonica</name>
    <dbReference type="NCBI Taxonomy" id="461633"/>
    <lineage>
        <taxon>Eukaryota</taxon>
        <taxon>Viridiplantae</taxon>
        <taxon>Streptophyta</taxon>
        <taxon>Embryophyta</taxon>
        <taxon>Tracheophyta</taxon>
        <taxon>Spermatophyta</taxon>
        <taxon>Magnoliopsida</taxon>
        <taxon>Ranunculales</taxon>
        <taxon>Menispermaceae</taxon>
        <taxon>Menispermoideae</taxon>
        <taxon>Cissampelideae</taxon>
        <taxon>Stephania</taxon>
    </lineage>
</organism>
<accession>A0AAP0P887</accession>
<dbReference type="AlphaFoldDB" id="A0AAP0P887"/>
<proteinExistence type="predicted"/>
<protein>
    <submittedName>
        <fullName evidence="1">Uncharacterized protein</fullName>
    </submittedName>
</protein>
<keyword evidence="2" id="KW-1185">Reference proteome</keyword>